<protein>
    <submittedName>
        <fullName evidence="1">Uncharacterized protein</fullName>
    </submittedName>
</protein>
<proteinExistence type="predicted"/>
<dbReference type="AlphaFoldDB" id="A0A0A9AXE6"/>
<organism evidence="1">
    <name type="scientific">Arundo donax</name>
    <name type="common">Giant reed</name>
    <name type="synonym">Donax arundinaceus</name>
    <dbReference type="NCBI Taxonomy" id="35708"/>
    <lineage>
        <taxon>Eukaryota</taxon>
        <taxon>Viridiplantae</taxon>
        <taxon>Streptophyta</taxon>
        <taxon>Embryophyta</taxon>
        <taxon>Tracheophyta</taxon>
        <taxon>Spermatophyta</taxon>
        <taxon>Magnoliopsida</taxon>
        <taxon>Liliopsida</taxon>
        <taxon>Poales</taxon>
        <taxon>Poaceae</taxon>
        <taxon>PACMAD clade</taxon>
        <taxon>Arundinoideae</taxon>
        <taxon>Arundineae</taxon>
        <taxon>Arundo</taxon>
    </lineage>
</organism>
<name>A0A0A9AXE6_ARUDO</name>
<evidence type="ECO:0000313" key="1">
    <source>
        <dbReference type="EMBL" id="JAD54543.1"/>
    </source>
</evidence>
<dbReference type="EMBL" id="GBRH01243352">
    <property type="protein sequence ID" value="JAD54543.1"/>
    <property type="molecule type" value="Transcribed_RNA"/>
</dbReference>
<reference evidence="1" key="2">
    <citation type="journal article" date="2015" name="Data Brief">
        <title>Shoot transcriptome of the giant reed, Arundo donax.</title>
        <authorList>
            <person name="Barrero R.A."/>
            <person name="Guerrero F.D."/>
            <person name="Moolhuijzen P."/>
            <person name="Goolsby J.A."/>
            <person name="Tidwell J."/>
            <person name="Bellgard S.E."/>
            <person name="Bellgard M.I."/>
        </authorList>
    </citation>
    <scope>NUCLEOTIDE SEQUENCE</scope>
    <source>
        <tissue evidence="1">Shoot tissue taken approximately 20 cm above the soil surface</tissue>
    </source>
</reference>
<accession>A0A0A9AXE6</accession>
<reference evidence="1" key="1">
    <citation type="submission" date="2014-09" db="EMBL/GenBank/DDBJ databases">
        <authorList>
            <person name="Magalhaes I.L.F."/>
            <person name="Oliveira U."/>
            <person name="Santos F.R."/>
            <person name="Vidigal T.H.D.A."/>
            <person name="Brescovit A.D."/>
            <person name="Santos A.J."/>
        </authorList>
    </citation>
    <scope>NUCLEOTIDE SEQUENCE</scope>
    <source>
        <tissue evidence="1">Shoot tissue taken approximately 20 cm above the soil surface</tissue>
    </source>
</reference>
<sequence>MRSLVEKRAHMENLEDWRKYCLLPNIWSINSRWNRQMKIVVENSR</sequence>